<dbReference type="AlphaFoldDB" id="A0A2T5M6H9"/>
<feature type="region of interest" description="Disordered" evidence="1">
    <location>
        <begin position="102"/>
        <end position="126"/>
    </location>
</feature>
<evidence type="ECO:0000256" key="1">
    <source>
        <dbReference type="SAM" id="MobiDB-lite"/>
    </source>
</evidence>
<dbReference type="EMBL" id="MSFN02000001">
    <property type="protein sequence ID" value="PTU24145.1"/>
    <property type="molecule type" value="Genomic_DNA"/>
</dbReference>
<reference evidence="2 3" key="1">
    <citation type="journal article" date="2018" name="Proc. Natl. Acad. Sci. U.S.A.">
        <title>Linking secondary metabolites to gene clusters through genome sequencing of six diverse Aspergillus species.</title>
        <authorList>
            <person name="Kaerboelling I."/>
            <person name="Vesth T.C."/>
            <person name="Frisvad J.C."/>
            <person name="Nybo J.L."/>
            <person name="Theobald S."/>
            <person name="Kuo A."/>
            <person name="Bowyer P."/>
            <person name="Matsuda Y."/>
            <person name="Mondo S."/>
            <person name="Lyhne E.K."/>
            <person name="Kogle M.E."/>
            <person name="Clum A."/>
            <person name="Lipzen A."/>
            <person name="Salamov A."/>
            <person name="Ngan C.Y."/>
            <person name="Daum C."/>
            <person name="Chiniquy J."/>
            <person name="Barry K."/>
            <person name="LaButti K."/>
            <person name="Haridas S."/>
            <person name="Simmons B.A."/>
            <person name="Magnuson J.K."/>
            <person name="Mortensen U.H."/>
            <person name="Larsen T.O."/>
            <person name="Grigoriev I.V."/>
            <person name="Baker S.E."/>
            <person name="Andersen M.R."/>
        </authorList>
    </citation>
    <scope>NUCLEOTIDE SEQUENCE [LARGE SCALE GENOMIC DNA]</scope>
    <source>
        <strain evidence="2 3">IBT 24754</strain>
    </source>
</reference>
<dbReference type="VEuPathDB" id="FungiDB:P175DRAFT_0527597"/>
<organism evidence="2 3">
    <name type="scientific">Aspergillus ochraceoroseus IBT 24754</name>
    <dbReference type="NCBI Taxonomy" id="1392256"/>
    <lineage>
        <taxon>Eukaryota</taxon>
        <taxon>Fungi</taxon>
        <taxon>Dikarya</taxon>
        <taxon>Ascomycota</taxon>
        <taxon>Pezizomycotina</taxon>
        <taxon>Eurotiomycetes</taxon>
        <taxon>Eurotiomycetidae</taxon>
        <taxon>Eurotiales</taxon>
        <taxon>Aspergillaceae</taxon>
        <taxon>Aspergillus</taxon>
        <taxon>Aspergillus subgen. Nidulantes</taxon>
    </lineage>
</organism>
<feature type="region of interest" description="Disordered" evidence="1">
    <location>
        <begin position="138"/>
        <end position="157"/>
    </location>
</feature>
<comment type="caution">
    <text evidence="2">The sequence shown here is derived from an EMBL/GenBank/DDBJ whole genome shotgun (WGS) entry which is preliminary data.</text>
</comment>
<accession>A0A2T5M6H9</accession>
<dbReference type="RefSeq" id="XP_040755537.1">
    <property type="nucleotide sequence ID" value="XM_040899533.1"/>
</dbReference>
<proteinExistence type="predicted"/>
<evidence type="ECO:0000313" key="2">
    <source>
        <dbReference type="EMBL" id="PTU24145.1"/>
    </source>
</evidence>
<sequence>MPILGNNPEKDGSLRMRRDVLLPVGEAHSGPRAHHVERLDQDTADAQTRHLGAGLCSSPGAQKVLVGSNWLFAHWELSPWGNDVATSCTGSAQRQLPMQIRSTQGFNSSTRDRRGRAMSRLESHSLTQRTSYELQMHNREHGQPRSQPDIPSPQERIGDQIHKGTYSLTTYREPVKLFTATKVLGLRKRMKQDHNASGRLVLDQPGDLRGYTRASLTRPDPILAYSVGTKGIENLWNERNNGLMLISRSSCGLHYITSFLTFYRHRN</sequence>
<dbReference type="GeneID" id="63816415"/>
<gene>
    <name evidence="2" type="ORF">P175DRAFT_0527597</name>
</gene>
<protein>
    <submittedName>
        <fullName evidence="2">Uncharacterized protein</fullName>
    </submittedName>
</protein>
<dbReference type="Proteomes" id="UP000244073">
    <property type="component" value="Unassembled WGS sequence"/>
</dbReference>
<name>A0A2T5M6H9_9EURO</name>
<evidence type="ECO:0000313" key="3">
    <source>
        <dbReference type="Proteomes" id="UP000244073"/>
    </source>
</evidence>